<feature type="transmembrane region" description="Helical" evidence="15">
    <location>
        <begin position="106"/>
        <end position="128"/>
    </location>
</feature>
<keyword evidence="5" id="KW-0597">Phosphoprotein</keyword>
<dbReference type="PANTHER" id="PTHR43520">
    <property type="entry name" value="ATP7, ISOFORM B"/>
    <property type="match status" value="1"/>
</dbReference>
<keyword evidence="14 15" id="KW-0472">Membrane</keyword>
<dbReference type="AlphaFoldDB" id="A0A927IU48"/>
<evidence type="ECO:0000256" key="4">
    <source>
        <dbReference type="ARBA" id="ARBA00022475"/>
    </source>
</evidence>
<keyword evidence="3" id="KW-0813">Transport</keyword>
<dbReference type="InterPro" id="IPR027256">
    <property type="entry name" value="P-typ_ATPase_IB"/>
</dbReference>
<keyword evidence="13" id="KW-0406">Ion transport</keyword>
<reference evidence="17" key="1">
    <citation type="submission" date="2020-09" db="EMBL/GenBank/DDBJ databases">
        <title>Genome seq and assembly of Devosia sp.</title>
        <authorList>
            <person name="Chhetri G."/>
        </authorList>
    </citation>
    <scope>NUCLEOTIDE SEQUENCE</scope>
    <source>
        <strain evidence="17">PTR5</strain>
    </source>
</reference>
<dbReference type="SUPFAM" id="SSF81653">
    <property type="entry name" value="Calcium ATPase, transduction domain A"/>
    <property type="match status" value="1"/>
</dbReference>
<keyword evidence="6 15" id="KW-0812">Transmembrane</keyword>
<keyword evidence="12 15" id="KW-1133">Transmembrane helix</keyword>
<dbReference type="InterPro" id="IPR006121">
    <property type="entry name" value="HMA_dom"/>
</dbReference>
<dbReference type="InterPro" id="IPR008250">
    <property type="entry name" value="ATPase_P-typ_transduc_dom_A_sf"/>
</dbReference>
<evidence type="ECO:0000256" key="2">
    <source>
        <dbReference type="ARBA" id="ARBA00006024"/>
    </source>
</evidence>
<dbReference type="SUPFAM" id="SSF55008">
    <property type="entry name" value="HMA, heavy metal-associated domain"/>
    <property type="match status" value="1"/>
</dbReference>
<proteinExistence type="inferred from homology"/>
<evidence type="ECO:0000313" key="18">
    <source>
        <dbReference type="Proteomes" id="UP000654108"/>
    </source>
</evidence>
<keyword evidence="9 15" id="KW-0067">ATP-binding</keyword>
<keyword evidence="18" id="KW-1185">Reference proteome</keyword>
<evidence type="ECO:0000256" key="12">
    <source>
        <dbReference type="ARBA" id="ARBA00022989"/>
    </source>
</evidence>
<evidence type="ECO:0000256" key="13">
    <source>
        <dbReference type="ARBA" id="ARBA00023065"/>
    </source>
</evidence>
<evidence type="ECO:0000256" key="15">
    <source>
        <dbReference type="RuleBase" id="RU362081"/>
    </source>
</evidence>
<dbReference type="Proteomes" id="UP000654108">
    <property type="component" value="Unassembled WGS sequence"/>
</dbReference>
<dbReference type="InterPro" id="IPR023214">
    <property type="entry name" value="HAD_sf"/>
</dbReference>
<dbReference type="Gene3D" id="3.40.1110.10">
    <property type="entry name" value="Calcium-transporting ATPase, cytoplasmic domain N"/>
    <property type="match status" value="1"/>
</dbReference>
<dbReference type="GO" id="GO:0043682">
    <property type="term" value="F:P-type divalent copper transporter activity"/>
    <property type="evidence" value="ECO:0007669"/>
    <property type="project" value="TreeGrafter"/>
</dbReference>
<dbReference type="NCBIfam" id="TIGR01512">
    <property type="entry name" value="ATPase-IB2_Cd"/>
    <property type="match status" value="1"/>
</dbReference>
<evidence type="ECO:0000256" key="5">
    <source>
        <dbReference type="ARBA" id="ARBA00022553"/>
    </source>
</evidence>
<keyword evidence="7 15" id="KW-0479">Metal-binding</keyword>
<evidence type="ECO:0000256" key="3">
    <source>
        <dbReference type="ARBA" id="ARBA00022448"/>
    </source>
</evidence>
<dbReference type="GO" id="GO:0005507">
    <property type="term" value="F:copper ion binding"/>
    <property type="evidence" value="ECO:0007669"/>
    <property type="project" value="TreeGrafter"/>
</dbReference>
<evidence type="ECO:0000256" key="8">
    <source>
        <dbReference type="ARBA" id="ARBA00022741"/>
    </source>
</evidence>
<dbReference type="PRINTS" id="PR00943">
    <property type="entry name" value="CUATPASE"/>
</dbReference>
<dbReference type="NCBIfam" id="TIGR01525">
    <property type="entry name" value="ATPase-IB_hvy"/>
    <property type="match status" value="1"/>
</dbReference>
<name>A0A927IU48_9HYPH</name>
<dbReference type="InterPro" id="IPR036412">
    <property type="entry name" value="HAD-like_sf"/>
</dbReference>
<dbReference type="Gene3D" id="3.30.70.100">
    <property type="match status" value="1"/>
</dbReference>
<evidence type="ECO:0000256" key="10">
    <source>
        <dbReference type="ARBA" id="ARBA00022842"/>
    </source>
</evidence>
<dbReference type="InterPro" id="IPR001757">
    <property type="entry name" value="P_typ_ATPase"/>
</dbReference>
<dbReference type="SUPFAM" id="SSF56784">
    <property type="entry name" value="HAD-like"/>
    <property type="match status" value="1"/>
</dbReference>
<dbReference type="NCBIfam" id="TIGR01494">
    <property type="entry name" value="ATPase_P-type"/>
    <property type="match status" value="1"/>
</dbReference>
<comment type="similarity">
    <text evidence="2 15">Belongs to the cation transport ATPase (P-type) (TC 3.A.3) family. Type IB subfamily.</text>
</comment>
<dbReference type="SUPFAM" id="SSF81665">
    <property type="entry name" value="Calcium ATPase, transmembrane domain M"/>
    <property type="match status" value="1"/>
</dbReference>
<feature type="transmembrane region" description="Helical" evidence="15">
    <location>
        <begin position="175"/>
        <end position="193"/>
    </location>
</feature>
<dbReference type="GO" id="GO:0005524">
    <property type="term" value="F:ATP binding"/>
    <property type="evidence" value="ECO:0007669"/>
    <property type="project" value="UniProtKB-UniRule"/>
</dbReference>
<dbReference type="GO" id="GO:0016887">
    <property type="term" value="F:ATP hydrolysis activity"/>
    <property type="evidence" value="ECO:0007669"/>
    <property type="project" value="InterPro"/>
</dbReference>
<evidence type="ECO:0000256" key="11">
    <source>
        <dbReference type="ARBA" id="ARBA00022967"/>
    </source>
</evidence>
<gene>
    <name evidence="17" type="primary">cadA</name>
    <name evidence="17" type="ORF">IC608_17330</name>
</gene>
<evidence type="ECO:0000256" key="9">
    <source>
        <dbReference type="ARBA" id="ARBA00022840"/>
    </source>
</evidence>
<dbReference type="PROSITE" id="PS50846">
    <property type="entry name" value="HMA_2"/>
    <property type="match status" value="1"/>
</dbReference>
<keyword evidence="8 15" id="KW-0547">Nucleotide-binding</keyword>
<comment type="caution">
    <text evidence="17">The sequence shown here is derived from an EMBL/GenBank/DDBJ whole genome shotgun (WGS) entry which is preliminary data.</text>
</comment>
<keyword evidence="11" id="KW-1278">Translocase</keyword>
<evidence type="ECO:0000256" key="6">
    <source>
        <dbReference type="ARBA" id="ARBA00022692"/>
    </source>
</evidence>
<dbReference type="RefSeq" id="WP_191778297.1">
    <property type="nucleotide sequence ID" value="NZ_JACYFU010000006.1"/>
</dbReference>
<dbReference type="Gene3D" id="3.40.50.1000">
    <property type="entry name" value="HAD superfamily/HAD-like"/>
    <property type="match status" value="1"/>
</dbReference>
<organism evidence="17 18">
    <name type="scientific">Devosia oryzisoli</name>
    <dbReference type="NCBI Taxonomy" id="2774138"/>
    <lineage>
        <taxon>Bacteria</taxon>
        <taxon>Pseudomonadati</taxon>
        <taxon>Pseudomonadota</taxon>
        <taxon>Alphaproteobacteria</taxon>
        <taxon>Hyphomicrobiales</taxon>
        <taxon>Devosiaceae</taxon>
        <taxon>Devosia</taxon>
    </lineage>
</organism>
<dbReference type="InterPro" id="IPR036163">
    <property type="entry name" value="HMA_dom_sf"/>
</dbReference>
<dbReference type="InterPro" id="IPR023299">
    <property type="entry name" value="ATPase_P-typ_cyto_dom_N"/>
</dbReference>
<feature type="transmembrane region" description="Helical" evidence="15">
    <location>
        <begin position="199"/>
        <end position="217"/>
    </location>
</feature>
<feature type="transmembrane region" description="Helical" evidence="15">
    <location>
        <begin position="355"/>
        <end position="374"/>
    </location>
</feature>
<dbReference type="Gene3D" id="2.70.150.10">
    <property type="entry name" value="Calcium-transporting ATPase, cytoplasmic transduction domain A"/>
    <property type="match status" value="1"/>
</dbReference>
<feature type="transmembrane region" description="Helical" evidence="15">
    <location>
        <begin position="140"/>
        <end position="163"/>
    </location>
</feature>
<dbReference type="InterPro" id="IPR018303">
    <property type="entry name" value="ATPase_P-typ_P_site"/>
</dbReference>
<dbReference type="InterPro" id="IPR023298">
    <property type="entry name" value="ATPase_P-typ_TM_dom_sf"/>
</dbReference>
<dbReference type="CDD" id="cd00371">
    <property type="entry name" value="HMA"/>
    <property type="match status" value="1"/>
</dbReference>
<dbReference type="EMBL" id="JACYFU010000006">
    <property type="protein sequence ID" value="MBD8067234.1"/>
    <property type="molecule type" value="Genomic_DNA"/>
</dbReference>
<feature type="domain" description="HMA" evidence="16">
    <location>
        <begin position="26"/>
        <end position="90"/>
    </location>
</feature>
<protein>
    <submittedName>
        <fullName evidence="17">Cadmium-translocating P-type ATPase</fullName>
    </submittedName>
</protein>
<evidence type="ECO:0000259" key="16">
    <source>
        <dbReference type="PROSITE" id="PS50846"/>
    </source>
</evidence>
<dbReference type="PROSITE" id="PS00154">
    <property type="entry name" value="ATPASE_E1_E2"/>
    <property type="match status" value="1"/>
</dbReference>
<keyword evidence="4 15" id="KW-1003">Cell membrane</keyword>
<feature type="transmembrane region" description="Helical" evidence="15">
    <location>
        <begin position="386"/>
        <end position="408"/>
    </location>
</feature>
<sequence>MGISPTLEREASELLLASRLDKNGLQRTELSVPDVHCGACIRRVEKVLGALPGVEQARLNLSTRRATVHWTGDQPPPLRAALEKAGYPATYVDDVPEAKDPELGRLVRALAVAGFSASNIMLLSVSVWSGADPETRQVFYWISAALALPTLLYSGRIFFASAWKALRHGRTNMDVPISIGVVLAFALSLFETLTHGDHAYFDAAVTLLFFLLIGRTLDHMMRERARTAVKGLSKLAARGATVVQENGSTSYVPIADVRPGMDLLITSGERIPVDGTLEEGISELDVSMVTGESAPLTVGPGADLRAGTLNLGAPIRMKATAAASDSFLAEMVRLMEVAEGGRARYRRIADRAAQLYSPVVHLTALLTFAGWMVVNGDWHHSISTAITVLIITCPCALGLAVPIVQVMAARRLFELGVMVKDGSALERVSEVDAVVLDKTGTMTLGKPVLVNRSDIAPAALAIAASLAAYSSHPISRALVAEKPPQPVPVILTAISESPGNGVEAQSANVTYRLGRAGWALGSEPGAAMPAGTVLARDGELLGRFDFSDRLRSDAKAAVAALRAMGLPVTVVSGDRDEIVARAAAEVDASGHVAGVLPAEKLAYLEKAKAEGRKTLMVGDGLNDAPALAGAHVSMAPASAADVGRNAADFVFLREGLSAIPHTIAVATASGRLIRQNLGFAVLYNAVAVPLAILGYVTPLVAALAMSASSIVVVANALRLPAPAGARPAASAREDAVPASNLAAAE</sequence>
<dbReference type="PANTHER" id="PTHR43520:SF5">
    <property type="entry name" value="CATION-TRANSPORTING P-TYPE ATPASE-RELATED"/>
    <property type="match status" value="1"/>
</dbReference>
<dbReference type="Pfam" id="PF00403">
    <property type="entry name" value="HMA"/>
    <property type="match status" value="1"/>
</dbReference>
<dbReference type="NCBIfam" id="TIGR01511">
    <property type="entry name" value="ATPase-IB1_Cu"/>
    <property type="match status" value="1"/>
</dbReference>
<comment type="subcellular location">
    <subcellularLocation>
        <location evidence="1">Cell membrane</location>
        <topology evidence="1">Multi-pass membrane protein</topology>
    </subcellularLocation>
</comment>
<evidence type="ECO:0000256" key="14">
    <source>
        <dbReference type="ARBA" id="ARBA00023136"/>
    </source>
</evidence>
<dbReference type="Pfam" id="PF00122">
    <property type="entry name" value="E1-E2_ATPase"/>
    <property type="match status" value="1"/>
</dbReference>
<dbReference type="PRINTS" id="PR00119">
    <property type="entry name" value="CATATPASE"/>
</dbReference>
<keyword evidence="10" id="KW-0460">Magnesium</keyword>
<accession>A0A927IU48</accession>
<dbReference type="GO" id="GO:0005886">
    <property type="term" value="C:plasma membrane"/>
    <property type="evidence" value="ECO:0007669"/>
    <property type="project" value="UniProtKB-SubCell"/>
</dbReference>
<evidence type="ECO:0000256" key="7">
    <source>
        <dbReference type="ARBA" id="ARBA00022723"/>
    </source>
</evidence>
<evidence type="ECO:0000256" key="1">
    <source>
        <dbReference type="ARBA" id="ARBA00004651"/>
    </source>
</evidence>
<feature type="transmembrane region" description="Helical" evidence="15">
    <location>
        <begin position="677"/>
        <end position="693"/>
    </location>
</feature>
<dbReference type="Pfam" id="PF00702">
    <property type="entry name" value="Hydrolase"/>
    <property type="match status" value="1"/>
</dbReference>
<dbReference type="GO" id="GO:0055070">
    <property type="term" value="P:copper ion homeostasis"/>
    <property type="evidence" value="ECO:0007669"/>
    <property type="project" value="TreeGrafter"/>
</dbReference>
<evidence type="ECO:0000313" key="17">
    <source>
        <dbReference type="EMBL" id="MBD8067234.1"/>
    </source>
</evidence>
<dbReference type="InterPro" id="IPR059000">
    <property type="entry name" value="ATPase_P-type_domA"/>
</dbReference>